<evidence type="ECO:0000313" key="2">
    <source>
        <dbReference type="EMBL" id="TEB45195.1"/>
    </source>
</evidence>
<dbReference type="Proteomes" id="UP000295270">
    <property type="component" value="Unassembled WGS sequence"/>
</dbReference>
<keyword evidence="3" id="KW-1185">Reference proteome</keyword>
<reference evidence="2 4" key="2">
    <citation type="journal article" date="2018" name="Syst. Appl. Microbiol.">
        <title>Flavobacterium circumlabens sp. nov. and Flavobacterium cupreum sp. nov., two psychrotrophic species isolated from Antarctic environmental samples.</title>
        <authorList>
            <person name="Kralova S."/>
            <person name="Busse H.J."/>
            <person name="Svec P."/>
            <person name="Maslanova I."/>
            <person name="Stankova E."/>
            <person name="Bartak M."/>
            <person name="Sedlacek I."/>
        </authorList>
    </citation>
    <scope>NUCLEOTIDE SEQUENCE [LARGE SCALE GENOMIC DNA]</scope>
    <source>
        <strain evidence="2 4">CCM 8828</strain>
    </source>
</reference>
<accession>A0A4Y7UFF5</accession>
<dbReference type="AlphaFoldDB" id="A0A4Y7UFF5"/>
<reference evidence="1" key="3">
    <citation type="submission" date="2019-03" db="EMBL/GenBank/DDBJ databases">
        <authorList>
            <person name="Whitman W."/>
            <person name="Huntemann M."/>
            <person name="Clum A."/>
            <person name="Pillay M."/>
            <person name="Palaniappan K."/>
            <person name="Varghese N."/>
            <person name="Mikhailova N."/>
            <person name="Stamatis D."/>
            <person name="Reddy T."/>
            <person name="Daum C."/>
            <person name="Shapiro N."/>
            <person name="Ivanova N."/>
            <person name="Kyrpides N."/>
            <person name="Woyke T."/>
        </authorList>
    </citation>
    <scope>NUCLEOTIDE SEQUENCE</scope>
    <source>
        <strain evidence="1">P5626</strain>
    </source>
</reference>
<dbReference type="Proteomes" id="UP000298340">
    <property type="component" value="Unassembled WGS sequence"/>
</dbReference>
<sequence>MNNISNIANASALLPIRGTAYVPVPSDDALTPPQKYFDTDFTNSDFPLLWGKANGGRGDLSNFVNDLNINFVHLYDWSVPPAPGQQPGEYQRSHIAFLDECASLNIKVFIPVSNYFLQHLHAGKNITAFITAMVAEIYQGTTTPHRAAGIWGIGNEFDFENGYTIADVAKMIQLLINAEKSLNIPASALLPITAPVSFADPTGKRIPGIIAIQQLQAALISIGLESVWNTRFIASMNPQNEGFFIANYIDNTFPSYFPNLPFFFAEMGVPIKQDSPVKTEEDQAAFVLSQLENSKPRNNFLGACVFQFLNQTLLKEGSECTFGMNKYSGKFTTGTIPPNYIPGGGQTYNVDELIQKPMYAAVKEGFK</sequence>
<dbReference type="OrthoDB" id="8910835at2"/>
<dbReference type="Gene3D" id="3.20.20.80">
    <property type="entry name" value="Glycosidases"/>
    <property type="match status" value="1"/>
</dbReference>
<evidence type="ECO:0000313" key="1">
    <source>
        <dbReference type="EMBL" id="TCN59949.1"/>
    </source>
</evidence>
<gene>
    <name evidence="2" type="ORF">D0809_08475</name>
    <name evidence="1" type="ORF">EV142_102569</name>
</gene>
<proteinExistence type="predicted"/>
<organism evidence="2 4">
    <name type="scientific">Flavobacterium circumlabens</name>
    <dbReference type="NCBI Taxonomy" id="2133765"/>
    <lineage>
        <taxon>Bacteria</taxon>
        <taxon>Pseudomonadati</taxon>
        <taxon>Bacteroidota</taxon>
        <taxon>Flavobacteriia</taxon>
        <taxon>Flavobacteriales</taxon>
        <taxon>Flavobacteriaceae</taxon>
        <taxon>Flavobacterium</taxon>
    </lineage>
</organism>
<dbReference type="RefSeq" id="WP_132034010.1">
    <property type="nucleotide sequence ID" value="NZ_QWDN01000002.1"/>
</dbReference>
<dbReference type="SUPFAM" id="SSF51445">
    <property type="entry name" value="(Trans)glycosidases"/>
    <property type="match status" value="1"/>
</dbReference>
<dbReference type="EMBL" id="SLWA01000002">
    <property type="protein sequence ID" value="TCN59949.1"/>
    <property type="molecule type" value="Genomic_DNA"/>
</dbReference>
<evidence type="ECO:0000313" key="3">
    <source>
        <dbReference type="Proteomes" id="UP000295270"/>
    </source>
</evidence>
<dbReference type="EMBL" id="QWDN01000002">
    <property type="protein sequence ID" value="TEB45195.1"/>
    <property type="molecule type" value="Genomic_DNA"/>
</dbReference>
<comment type="caution">
    <text evidence="2">The sequence shown here is derived from an EMBL/GenBank/DDBJ whole genome shotgun (WGS) entry which is preliminary data.</text>
</comment>
<reference evidence="1 3" key="1">
    <citation type="journal article" date="2015" name="Stand. Genomic Sci.">
        <title>Genomic Encyclopedia of Bacterial and Archaeal Type Strains, Phase III: the genomes of soil and plant-associated and newly described type strains.</title>
        <authorList>
            <person name="Whitman W.B."/>
            <person name="Woyke T."/>
            <person name="Klenk H.P."/>
            <person name="Zhou Y."/>
            <person name="Lilburn T.G."/>
            <person name="Beck B.J."/>
            <person name="De Vos P."/>
            <person name="Vandamme P."/>
            <person name="Eisen J.A."/>
            <person name="Garrity G."/>
            <person name="Hugenholtz P."/>
            <person name="Kyrpides N.C."/>
        </authorList>
    </citation>
    <scope>NUCLEOTIDE SEQUENCE [LARGE SCALE GENOMIC DNA]</scope>
    <source>
        <strain evidence="1 3">P5626</strain>
    </source>
</reference>
<name>A0A4Y7UFF5_9FLAO</name>
<dbReference type="InterPro" id="IPR017853">
    <property type="entry name" value="GH"/>
</dbReference>
<evidence type="ECO:0000313" key="4">
    <source>
        <dbReference type="Proteomes" id="UP000298340"/>
    </source>
</evidence>
<protein>
    <recommendedName>
        <fullName evidence="5">Glycoside hydrolase family 5 domain-containing protein</fullName>
    </recommendedName>
</protein>
<evidence type="ECO:0008006" key="5">
    <source>
        <dbReference type="Google" id="ProtNLM"/>
    </source>
</evidence>